<accession>A0A915PDU0</accession>
<sequence length="121" mass="13237">MCSQAACYLSPALTMSHFLDSSSGNVPNEQQKQLITDGMVNYKACTAATRPFATQRNATQFNSTFSNTQIAQCSSSTQASPKLSRMVRDNGRAHNSGPAPYLRPVRCIKMASWAMLCLCYT</sequence>
<dbReference type="AlphaFoldDB" id="A0A915PDU0"/>
<dbReference type="Proteomes" id="UP000887581">
    <property type="component" value="Unplaced"/>
</dbReference>
<organism evidence="1 2">
    <name type="scientific">Setaria digitata</name>
    <dbReference type="NCBI Taxonomy" id="48799"/>
    <lineage>
        <taxon>Eukaryota</taxon>
        <taxon>Metazoa</taxon>
        <taxon>Ecdysozoa</taxon>
        <taxon>Nematoda</taxon>
        <taxon>Chromadorea</taxon>
        <taxon>Rhabditida</taxon>
        <taxon>Spirurina</taxon>
        <taxon>Spiruromorpha</taxon>
        <taxon>Filarioidea</taxon>
        <taxon>Setariidae</taxon>
        <taxon>Setaria</taxon>
    </lineage>
</organism>
<protein>
    <submittedName>
        <fullName evidence="2">Uncharacterized protein</fullName>
    </submittedName>
</protein>
<reference evidence="2" key="1">
    <citation type="submission" date="2022-11" db="UniProtKB">
        <authorList>
            <consortium name="WormBaseParasite"/>
        </authorList>
    </citation>
    <scope>IDENTIFICATION</scope>
</reference>
<evidence type="ECO:0000313" key="2">
    <source>
        <dbReference type="WBParaSite" id="sdigi.contig120.g4724.t1"/>
    </source>
</evidence>
<name>A0A915PDU0_9BILA</name>
<keyword evidence="1" id="KW-1185">Reference proteome</keyword>
<proteinExistence type="predicted"/>
<evidence type="ECO:0000313" key="1">
    <source>
        <dbReference type="Proteomes" id="UP000887581"/>
    </source>
</evidence>
<dbReference type="WBParaSite" id="sdigi.contig120.g4724.t1">
    <property type="protein sequence ID" value="sdigi.contig120.g4724.t1"/>
    <property type="gene ID" value="sdigi.contig120.g4724"/>
</dbReference>